<evidence type="ECO:0000313" key="8">
    <source>
        <dbReference type="Proteomes" id="UP001151699"/>
    </source>
</evidence>
<dbReference type="EMBL" id="WJQU01000001">
    <property type="protein sequence ID" value="KAJ6648199.1"/>
    <property type="molecule type" value="Genomic_DNA"/>
</dbReference>
<proteinExistence type="predicted"/>
<dbReference type="InterPro" id="IPR048366">
    <property type="entry name" value="TNP-like_GBD"/>
</dbReference>
<dbReference type="SUPFAM" id="SSF57716">
    <property type="entry name" value="Glucocorticoid receptor-like (DNA-binding domain)"/>
    <property type="match status" value="1"/>
</dbReference>
<evidence type="ECO:0000259" key="6">
    <source>
        <dbReference type="PROSITE" id="PS50950"/>
    </source>
</evidence>
<evidence type="ECO:0000313" key="7">
    <source>
        <dbReference type="EMBL" id="KAJ6648199.1"/>
    </source>
</evidence>
<dbReference type="Pfam" id="PF21788">
    <property type="entry name" value="TNP-like_GBD"/>
    <property type="match status" value="1"/>
</dbReference>
<evidence type="ECO:0000256" key="1">
    <source>
        <dbReference type="ARBA" id="ARBA00022723"/>
    </source>
</evidence>
<evidence type="ECO:0000256" key="2">
    <source>
        <dbReference type="ARBA" id="ARBA00022771"/>
    </source>
</evidence>
<keyword evidence="3" id="KW-0862">Zinc</keyword>
<keyword evidence="2 5" id="KW-0863">Zinc-finger</keyword>
<dbReference type="InterPro" id="IPR048365">
    <property type="entry name" value="TNP-like_RNaseH_N"/>
</dbReference>
<dbReference type="SMART" id="SM00980">
    <property type="entry name" value="THAP"/>
    <property type="match status" value="1"/>
</dbReference>
<dbReference type="InterPro" id="IPR006612">
    <property type="entry name" value="THAP_Znf"/>
</dbReference>
<reference evidence="7" key="1">
    <citation type="submission" date="2022-07" db="EMBL/GenBank/DDBJ databases">
        <authorList>
            <person name="Trinca V."/>
            <person name="Uliana J.V.C."/>
            <person name="Torres T.T."/>
            <person name="Ward R.J."/>
            <person name="Monesi N."/>
        </authorList>
    </citation>
    <scope>NUCLEOTIDE SEQUENCE</scope>
    <source>
        <strain evidence="7">HSMRA1968</strain>
        <tissue evidence="7">Whole embryos</tissue>
    </source>
</reference>
<gene>
    <name evidence="7" type="primary">THAP9_9</name>
    <name evidence="7" type="ORF">Bhyg_03426</name>
</gene>
<dbReference type="SMART" id="SM00692">
    <property type="entry name" value="DM3"/>
    <property type="match status" value="1"/>
</dbReference>
<accession>A0A9Q0NF08</accession>
<keyword evidence="4 5" id="KW-0238">DNA-binding</keyword>
<comment type="caution">
    <text evidence="7">The sequence shown here is derived from an EMBL/GenBank/DDBJ whole genome shotgun (WGS) entry which is preliminary data.</text>
</comment>
<name>A0A9Q0NF08_9DIPT</name>
<evidence type="ECO:0000256" key="5">
    <source>
        <dbReference type="PROSITE-ProRule" id="PRU00309"/>
    </source>
</evidence>
<evidence type="ECO:0000256" key="4">
    <source>
        <dbReference type="ARBA" id="ARBA00023125"/>
    </source>
</evidence>
<keyword evidence="1" id="KW-0479">Metal-binding</keyword>
<dbReference type="PROSITE" id="PS50950">
    <property type="entry name" value="ZF_THAP"/>
    <property type="match status" value="1"/>
</dbReference>
<feature type="domain" description="THAP-type" evidence="6">
    <location>
        <begin position="1"/>
        <end position="77"/>
    </location>
</feature>
<dbReference type="Pfam" id="PF05485">
    <property type="entry name" value="THAP"/>
    <property type="match status" value="1"/>
</dbReference>
<dbReference type="AlphaFoldDB" id="A0A9Q0NF08"/>
<dbReference type="GO" id="GO:0008270">
    <property type="term" value="F:zinc ion binding"/>
    <property type="evidence" value="ECO:0007669"/>
    <property type="project" value="UniProtKB-KW"/>
</dbReference>
<dbReference type="Proteomes" id="UP001151699">
    <property type="component" value="Chromosome A"/>
</dbReference>
<dbReference type="OrthoDB" id="7763850at2759"/>
<keyword evidence="8" id="KW-1185">Reference proteome</keyword>
<sequence>MTFICCVSGCGENGTRILHSFPKNEDQCQKWITATWCFFLNKTTAWKSHYKVCRRHFKPADFKNWNLLKKGVVPSRMLPHSVTMEHDYCLRNSITADENQDKIKIYKSNQEARECRTMQAAKIGCGYDCSFKLNIGEDKSMEIDNEESGEKNRNDEAIQIGSIDTGDGSLMDGNCRDKAVEIDWKLNDAQNTSAGEIVCNRISNTVGINNSKWNECLPVKCFGKSIVVEKHIGKLSTTQNNSQPSSSRIYDPIARKMRYLSNRNKELAKRLKESQAACLKSTKKSKAKKKIDAVLKTLGSELPPEQFDFIKLQIKNTGKSKKGNRFSFEEKTLALIIYRKSPKLYIDLRKMANFPSRQTLIVHSAAIRLKEGINDNLMQFIKAEVSLMGEQDKVCAISWDEMCLKTNLTFDYIRDYIDGFEDIGTRRSSQFATHALVFMVRGVKSPFKQPFSYFLTENIKGTELAELIKLAISAVMNTGLKIIGSVCDAANTNRAAVNKLINPKWRKGNTAGSLLEYTIHGSKIWHIFDPPHIIKSVRNNLLVKNLKHTVSFNELKFKSNGKIIWNEKNKKLRTASWKDVVDFYHLNNSGEMFNLIEKISEEHINPTRKMKVSLATQVLSGTFGRNMYLCSKRKQFSNDCIGTAAILLFFNELFDSVNGDSAPIAGKLIGSLSKHSNHFAFWDYASRMLDTMKFSENLLTGKPNKSSVCKDFIPTLRGLRQISEYAFELGIETIGLRRLNQDGLENHFFKICNYCGSNQRPNARDFRSSYTTSILNSQLTSHSLNANCEPDVDAYMLQNLQTLFTQAEPAQTTLASDSADGATQKAWGVAAALVGTSNGCDDEDNTFCEDEAMNCLSRKICITLLKKFKCTYCSGTVIITDKEKSRDHDIMLKQSFADAESLPSVKFMAYIKIIVSDVKKMLPVSCAEKNLTKTLLSGLIIVPSLT</sequence>
<organism evidence="7 8">
    <name type="scientific">Pseudolycoriella hygida</name>
    <dbReference type="NCBI Taxonomy" id="35572"/>
    <lineage>
        <taxon>Eukaryota</taxon>
        <taxon>Metazoa</taxon>
        <taxon>Ecdysozoa</taxon>
        <taxon>Arthropoda</taxon>
        <taxon>Hexapoda</taxon>
        <taxon>Insecta</taxon>
        <taxon>Pterygota</taxon>
        <taxon>Neoptera</taxon>
        <taxon>Endopterygota</taxon>
        <taxon>Diptera</taxon>
        <taxon>Nematocera</taxon>
        <taxon>Sciaroidea</taxon>
        <taxon>Sciaridae</taxon>
        <taxon>Pseudolycoriella</taxon>
    </lineage>
</organism>
<dbReference type="GO" id="GO:0003677">
    <property type="term" value="F:DNA binding"/>
    <property type="evidence" value="ECO:0007669"/>
    <property type="project" value="UniProtKB-UniRule"/>
</dbReference>
<dbReference type="Pfam" id="PF21787">
    <property type="entry name" value="TNP-like_RNaseH_N"/>
    <property type="match status" value="1"/>
</dbReference>
<protein>
    <submittedName>
        <fullName evidence="7">DNA transposase THAP9</fullName>
    </submittedName>
</protein>
<evidence type="ECO:0000256" key="3">
    <source>
        <dbReference type="ARBA" id="ARBA00022833"/>
    </source>
</evidence>